<reference evidence="3" key="1">
    <citation type="submission" date="2013-09" db="EMBL/GenBank/DDBJ databases">
        <title>The Genome Sequence of Anopheles maculatus species B.</title>
        <authorList>
            <consortium name="The Broad Institute Genomics Platform"/>
            <person name="Neafsey D.E."/>
            <person name="Besansky N."/>
            <person name="Howell P."/>
            <person name="Walton C."/>
            <person name="Young S.K."/>
            <person name="Zeng Q."/>
            <person name="Gargeya S."/>
            <person name="Fitzgerald M."/>
            <person name="Haas B."/>
            <person name="Abouelleil A."/>
            <person name="Allen A.W."/>
            <person name="Alvarado L."/>
            <person name="Arachchi H.M."/>
            <person name="Berlin A.M."/>
            <person name="Chapman S.B."/>
            <person name="Gainer-Dewar J."/>
            <person name="Goldberg J."/>
            <person name="Griggs A."/>
            <person name="Gujja S."/>
            <person name="Hansen M."/>
            <person name="Howarth C."/>
            <person name="Imamovic A."/>
            <person name="Ireland A."/>
            <person name="Larimer J."/>
            <person name="McCowan C."/>
            <person name="Murphy C."/>
            <person name="Pearson M."/>
            <person name="Poon T.W."/>
            <person name="Priest M."/>
            <person name="Roberts A."/>
            <person name="Saif S."/>
            <person name="Shea T."/>
            <person name="Sisk P."/>
            <person name="Sykes S."/>
            <person name="Wortman J."/>
            <person name="Nusbaum C."/>
            <person name="Birren B."/>
        </authorList>
    </citation>
    <scope>NUCLEOTIDE SEQUENCE [LARGE SCALE GENOMIC DNA]</scope>
    <source>
        <strain evidence="3">maculatus3</strain>
    </source>
</reference>
<dbReference type="AlphaFoldDB" id="A0A182SXC4"/>
<protein>
    <submittedName>
        <fullName evidence="2">Uncharacterized protein</fullName>
    </submittedName>
</protein>
<organism evidence="2 3">
    <name type="scientific">Anopheles maculatus</name>
    <dbReference type="NCBI Taxonomy" id="74869"/>
    <lineage>
        <taxon>Eukaryota</taxon>
        <taxon>Metazoa</taxon>
        <taxon>Ecdysozoa</taxon>
        <taxon>Arthropoda</taxon>
        <taxon>Hexapoda</taxon>
        <taxon>Insecta</taxon>
        <taxon>Pterygota</taxon>
        <taxon>Neoptera</taxon>
        <taxon>Endopterygota</taxon>
        <taxon>Diptera</taxon>
        <taxon>Nematocera</taxon>
        <taxon>Culicoidea</taxon>
        <taxon>Culicidae</taxon>
        <taxon>Anophelinae</taxon>
        <taxon>Anopheles</taxon>
        <taxon>Anopheles maculatus group</taxon>
    </lineage>
</organism>
<dbReference type="EnsemblMetazoa" id="AMAM015337-RA">
    <property type="protein sequence ID" value="AMAM015337-PA"/>
    <property type="gene ID" value="AMAM015337"/>
</dbReference>
<name>A0A182SXC4_9DIPT</name>
<feature type="chain" id="PRO_5008136213" evidence="1">
    <location>
        <begin position="25"/>
        <end position="265"/>
    </location>
</feature>
<dbReference type="Proteomes" id="UP000075901">
    <property type="component" value="Unassembled WGS sequence"/>
</dbReference>
<keyword evidence="3" id="KW-1185">Reference proteome</keyword>
<feature type="signal peptide" evidence="1">
    <location>
        <begin position="1"/>
        <end position="24"/>
    </location>
</feature>
<evidence type="ECO:0000256" key="1">
    <source>
        <dbReference type="SAM" id="SignalP"/>
    </source>
</evidence>
<sequence length="265" mass="30905">MCQVSLFPLPLALLMLIFTPHTHTTFRRNDRASTHIDRLSHETDVELWTQLIAYARCPHVVLLDSFEFFAQRPTFARQLFARLTVIGVRVSVRRHLRVSERLTPATHRLAIIVPIVMNPSKTVTDELEKLFGQIAIEESNFDEFYWWLFLFLTAPEKPIQYALQTLPIRADSNVYCAIVGNGYKALPFDHPIHLERKQMPIDRYVRRMQMMMVHPEAANRTVATLMLPCRHTRSATLAVWQLYRLETRTKTIDVAVELLGRYNMC</sequence>
<evidence type="ECO:0000313" key="3">
    <source>
        <dbReference type="Proteomes" id="UP000075901"/>
    </source>
</evidence>
<evidence type="ECO:0000313" key="2">
    <source>
        <dbReference type="EnsemblMetazoa" id="AMAM015337-PA"/>
    </source>
</evidence>
<accession>A0A182SXC4</accession>
<keyword evidence="1" id="KW-0732">Signal</keyword>
<proteinExistence type="predicted"/>
<reference evidence="2" key="2">
    <citation type="submission" date="2020-05" db="UniProtKB">
        <authorList>
            <consortium name="EnsemblMetazoa"/>
        </authorList>
    </citation>
    <scope>IDENTIFICATION</scope>
    <source>
        <strain evidence="2">maculatus3</strain>
    </source>
</reference>
<dbReference type="VEuPathDB" id="VectorBase:AMAM015337"/>